<reference evidence="1" key="1">
    <citation type="submission" date="2020-05" db="EMBL/GenBank/DDBJ databases">
        <title>Large-scale comparative analyses of tick genomes elucidate their genetic diversity and vector capacities.</title>
        <authorList>
            <person name="Jia N."/>
            <person name="Wang J."/>
            <person name="Shi W."/>
            <person name="Du L."/>
            <person name="Sun Y."/>
            <person name="Zhan W."/>
            <person name="Jiang J."/>
            <person name="Wang Q."/>
            <person name="Zhang B."/>
            <person name="Ji P."/>
            <person name="Sakyi L.B."/>
            <person name="Cui X."/>
            <person name="Yuan T."/>
            <person name="Jiang B."/>
            <person name="Yang W."/>
            <person name="Lam T.T.-Y."/>
            <person name="Chang Q."/>
            <person name="Ding S."/>
            <person name="Wang X."/>
            <person name="Zhu J."/>
            <person name="Ruan X."/>
            <person name="Zhao L."/>
            <person name="Wei J."/>
            <person name="Que T."/>
            <person name="Du C."/>
            <person name="Cheng J."/>
            <person name="Dai P."/>
            <person name="Han X."/>
            <person name="Huang E."/>
            <person name="Gao Y."/>
            <person name="Liu J."/>
            <person name="Shao H."/>
            <person name="Ye R."/>
            <person name="Li L."/>
            <person name="Wei W."/>
            <person name="Wang X."/>
            <person name="Wang C."/>
            <person name="Yang T."/>
            <person name="Huo Q."/>
            <person name="Li W."/>
            <person name="Guo W."/>
            <person name="Chen H."/>
            <person name="Zhou L."/>
            <person name="Ni X."/>
            <person name="Tian J."/>
            <person name="Zhou Y."/>
            <person name="Sheng Y."/>
            <person name="Liu T."/>
            <person name="Pan Y."/>
            <person name="Xia L."/>
            <person name="Li J."/>
            <person name="Zhao F."/>
            <person name="Cao W."/>
        </authorList>
    </citation>
    <scope>NUCLEOTIDE SEQUENCE</scope>
    <source>
        <strain evidence="1">Hyas-2018</strain>
    </source>
</reference>
<dbReference type="Proteomes" id="UP000821845">
    <property type="component" value="Chromosome 3"/>
</dbReference>
<protein>
    <submittedName>
        <fullName evidence="1">Uncharacterized protein</fullName>
    </submittedName>
</protein>
<sequence length="499" mass="56235">MVLYATHAVLKYLKNVLDFIAPRKDEDCIDFPTGVVRRASTGSREATDSQHKKRRHRRTYSRSLGRTLEVYLGIPFARPPVGKLRFLAPTPADPWSDVYKATEPKTACIQKLFSEDFAPYVEQSEDCLYINVWTPASSKPLRAVLVWIHGGGFTFGSSYQHWYDGCALAALHDVVVVTFNYRLNIFGFLNAGIPEVPGNMGLWIRIWRLNGFVTTFALSAAIRPKSRCSEKAPVLSARGLFRRAVFMSGAYDTDGLIDSLADSLSRGDKVAELVGCSSPYRDLASYPEEVLECLRSKPAELLCDVTYNVSAPKVFNFIPSHPNAFFPRRPTVAMKRGEFNSVDIMVGVTATEGTFIAMSFPDSRIQTEELEGISEEELKELLHVMSLAWLPDKFASTLERGLLRELHTEYITDAQFICPSKFFAEEYSEMGNSVYFSVLGYRSAKFPFPKWTGVPHTSDIVFYFGVPLLMPEHFTEEDREFSKTMMKAFANFAKTGQVF</sequence>
<accession>A0ACB7SS85</accession>
<comment type="caution">
    <text evidence="1">The sequence shown here is derived from an EMBL/GenBank/DDBJ whole genome shotgun (WGS) entry which is preliminary data.</text>
</comment>
<organism evidence="1 2">
    <name type="scientific">Hyalomma asiaticum</name>
    <name type="common">Tick</name>
    <dbReference type="NCBI Taxonomy" id="266040"/>
    <lineage>
        <taxon>Eukaryota</taxon>
        <taxon>Metazoa</taxon>
        <taxon>Ecdysozoa</taxon>
        <taxon>Arthropoda</taxon>
        <taxon>Chelicerata</taxon>
        <taxon>Arachnida</taxon>
        <taxon>Acari</taxon>
        <taxon>Parasitiformes</taxon>
        <taxon>Ixodida</taxon>
        <taxon>Ixodoidea</taxon>
        <taxon>Ixodidae</taxon>
        <taxon>Hyalomminae</taxon>
        <taxon>Hyalomma</taxon>
    </lineage>
</organism>
<dbReference type="EMBL" id="CM023483">
    <property type="protein sequence ID" value="KAH6936619.1"/>
    <property type="molecule type" value="Genomic_DNA"/>
</dbReference>
<proteinExistence type="predicted"/>
<keyword evidence="2" id="KW-1185">Reference proteome</keyword>
<evidence type="ECO:0000313" key="1">
    <source>
        <dbReference type="EMBL" id="KAH6936619.1"/>
    </source>
</evidence>
<gene>
    <name evidence="1" type="ORF">HPB50_020343</name>
</gene>
<evidence type="ECO:0000313" key="2">
    <source>
        <dbReference type="Proteomes" id="UP000821845"/>
    </source>
</evidence>
<name>A0ACB7SS85_HYAAI</name>